<evidence type="ECO:0000256" key="4">
    <source>
        <dbReference type="ARBA" id="ARBA00022538"/>
    </source>
</evidence>
<evidence type="ECO:0000256" key="10">
    <source>
        <dbReference type="ARBA" id="ARBA00022958"/>
    </source>
</evidence>
<evidence type="ECO:0000256" key="12">
    <source>
        <dbReference type="ARBA" id="ARBA00023065"/>
    </source>
</evidence>
<feature type="domain" description="ABC transporter" evidence="19">
    <location>
        <begin position="454"/>
        <end position="691"/>
    </location>
</feature>
<feature type="transmembrane region" description="Helical" evidence="18">
    <location>
        <begin position="366"/>
        <end position="384"/>
    </location>
</feature>
<comment type="subcellular location">
    <subcellularLocation>
        <location evidence="1">Mitochondrion inner membrane</location>
        <topology evidence="1">Multi-pass membrane protein</topology>
    </subcellularLocation>
</comment>
<dbReference type="AlphaFoldDB" id="A0A6F9D608"/>
<evidence type="ECO:0000256" key="1">
    <source>
        <dbReference type="ARBA" id="ARBA00004448"/>
    </source>
</evidence>
<name>A0A6F9D608_9ASCI</name>
<evidence type="ECO:0000256" key="11">
    <source>
        <dbReference type="ARBA" id="ARBA00022989"/>
    </source>
</evidence>
<evidence type="ECO:0000259" key="20">
    <source>
        <dbReference type="PROSITE" id="PS50929"/>
    </source>
</evidence>
<organism evidence="21">
    <name type="scientific">Phallusia mammillata</name>
    <dbReference type="NCBI Taxonomy" id="59560"/>
    <lineage>
        <taxon>Eukaryota</taxon>
        <taxon>Metazoa</taxon>
        <taxon>Chordata</taxon>
        <taxon>Tunicata</taxon>
        <taxon>Ascidiacea</taxon>
        <taxon>Phlebobranchia</taxon>
        <taxon>Ascidiidae</taxon>
        <taxon>Phallusia</taxon>
    </lineage>
</organism>
<evidence type="ECO:0000256" key="5">
    <source>
        <dbReference type="ARBA" id="ARBA00022692"/>
    </source>
</evidence>
<dbReference type="FunFam" id="1.20.1560.10:FF:000016">
    <property type="entry name" value="ATP-binding cassette sub-family B member 8, mitochondrial"/>
    <property type="match status" value="1"/>
</dbReference>
<evidence type="ECO:0000256" key="18">
    <source>
        <dbReference type="SAM" id="Phobius"/>
    </source>
</evidence>
<dbReference type="PROSITE" id="PS50929">
    <property type="entry name" value="ABC_TM1F"/>
    <property type="match status" value="1"/>
</dbReference>
<dbReference type="GO" id="GO:0005524">
    <property type="term" value="F:ATP binding"/>
    <property type="evidence" value="ECO:0007669"/>
    <property type="project" value="UniProtKB-KW"/>
</dbReference>
<evidence type="ECO:0000256" key="3">
    <source>
        <dbReference type="ARBA" id="ARBA00022448"/>
    </source>
</evidence>
<dbReference type="InterPro" id="IPR017871">
    <property type="entry name" value="ABC_transporter-like_CS"/>
</dbReference>
<dbReference type="EMBL" id="LR782589">
    <property type="protein sequence ID" value="CAB3219622.1"/>
    <property type="molecule type" value="mRNA"/>
</dbReference>
<dbReference type="Pfam" id="PF00005">
    <property type="entry name" value="ABC_tran"/>
    <property type="match status" value="1"/>
</dbReference>
<dbReference type="InterPro" id="IPR011527">
    <property type="entry name" value="ABC1_TM_dom"/>
</dbReference>
<dbReference type="GO" id="GO:0016887">
    <property type="term" value="F:ATP hydrolysis activity"/>
    <property type="evidence" value="ECO:0007669"/>
    <property type="project" value="InterPro"/>
</dbReference>
<dbReference type="Pfam" id="PF00664">
    <property type="entry name" value="ABC_membrane"/>
    <property type="match status" value="1"/>
</dbReference>
<dbReference type="InterPro" id="IPR027417">
    <property type="entry name" value="P-loop_NTPase"/>
</dbReference>
<evidence type="ECO:0000259" key="19">
    <source>
        <dbReference type="PROSITE" id="PS50893"/>
    </source>
</evidence>
<dbReference type="FunFam" id="3.40.50.300:FF:000403">
    <property type="entry name" value="ATP-binding cassette sub-family B member 8, mitochondrial"/>
    <property type="match status" value="1"/>
</dbReference>
<dbReference type="PANTHER" id="PTHR43394">
    <property type="entry name" value="ATP-DEPENDENT PERMEASE MDL1, MITOCHONDRIAL"/>
    <property type="match status" value="1"/>
</dbReference>
<keyword evidence="10" id="KW-0630">Potassium</keyword>
<proteinExistence type="evidence at transcript level"/>
<dbReference type="CDD" id="cd03249">
    <property type="entry name" value="ABC_MTABC3_MDL1_MDL2"/>
    <property type="match status" value="1"/>
</dbReference>
<evidence type="ECO:0000256" key="14">
    <source>
        <dbReference type="ARBA" id="ARBA00023136"/>
    </source>
</evidence>
<evidence type="ECO:0000313" key="21">
    <source>
        <dbReference type="EMBL" id="CAB3219622.1"/>
    </source>
</evidence>
<dbReference type="SUPFAM" id="SSF90123">
    <property type="entry name" value="ABC transporter transmembrane region"/>
    <property type="match status" value="1"/>
</dbReference>
<dbReference type="SUPFAM" id="SSF52540">
    <property type="entry name" value="P-loop containing nucleoside triphosphate hydrolases"/>
    <property type="match status" value="1"/>
</dbReference>
<evidence type="ECO:0000256" key="2">
    <source>
        <dbReference type="ARBA" id="ARBA00007577"/>
    </source>
</evidence>
<dbReference type="InterPro" id="IPR003439">
    <property type="entry name" value="ABC_transporter-like_ATP-bd"/>
</dbReference>
<dbReference type="GO" id="GO:0015421">
    <property type="term" value="F:ABC-type oligopeptide transporter activity"/>
    <property type="evidence" value="ECO:0007669"/>
    <property type="project" value="TreeGrafter"/>
</dbReference>
<keyword evidence="4" id="KW-0633">Potassium transport</keyword>
<reference evidence="21" key="1">
    <citation type="submission" date="2020-04" db="EMBL/GenBank/DDBJ databases">
        <authorList>
            <person name="Neveu A P."/>
        </authorList>
    </citation>
    <scope>NUCLEOTIDE SEQUENCE</scope>
    <source>
        <tissue evidence="21">Whole embryo</tissue>
    </source>
</reference>
<dbReference type="Gene3D" id="3.40.50.300">
    <property type="entry name" value="P-loop containing nucleotide triphosphate hydrolases"/>
    <property type="match status" value="1"/>
</dbReference>
<keyword evidence="3" id="KW-0813">Transport</keyword>
<feature type="transmembrane region" description="Helical" evidence="18">
    <location>
        <begin position="116"/>
        <end position="138"/>
    </location>
</feature>
<evidence type="ECO:0000256" key="7">
    <source>
        <dbReference type="ARBA" id="ARBA00022792"/>
    </source>
</evidence>
<dbReference type="GO" id="GO:0005743">
    <property type="term" value="C:mitochondrial inner membrane"/>
    <property type="evidence" value="ECO:0007669"/>
    <property type="project" value="UniProtKB-SubCell"/>
</dbReference>
<dbReference type="PANTHER" id="PTHR43394:SF17">
    <property type="entry name" value="MITOCHONDRIAL POTASSIUM CHANNEL ATP-BINDING SUBUNIT"/>
    <property type="match status" value="1"/>
</dbReference>
<evidence type="ECO:0000256" key="8">
    <source>
        <dbReference type="ARBA" id="ARBA00022840"/>
    </source>
</evidence>
<dbReference type="PROSITE" id="PS50893">
    <property type="entry name" value="ABC_TRANSPORTER_2"/>
    <property type="match status" value="1"/>
</dbReference>
<dbReference type="GO" id="GO:0006813">
    <property type="term" value="P:potassium ion transport"/>
    <property type="evidence" value="ECO:0007669"/>
    <property type="project" value="UniProtKB-KW"/>
</dbReference>
<dbReference type="PROSITE" id="PS00211">
    <property type="entry name" value="ABC_TRANSPORTER_1"/>
    <property type="match status" value="1"/>
</dbReference>
<dbReference type="Gene3D" id="1.20.1560.10">
    <property type="entry name" value="ABC transporter type 1, transmembrane domain"/>
    <property type="match status" value="1"/>
</dbReference>
<feature type="transmembrane region" description="Helical" evidence="18">
    <location>
        <begin position="180"/>
        <end position="201"/>
    </location>
</feature>
<evidence type="ECO:0000256" key="13">
    <source>
        <dbReference type="ARBA" id="ARBA00023128"/>
    </source>
</evidence>
<dbReference type="InterPro" id="IPR003593">
    <property type="entry name" value="AAA+_ATPase"/>
</dbReference>
<evidence type="ECO:0000256" key="9">
    <source>
        <dbReference type="ARBA" id="ARBA00022946"/>
    </source>
</evidence>
<feature type="domain" description="ABC transmembrane type-1" evidence="20">
    <location>
        <begin position="129"/>
        <end position="419"/>
    </location>
</feature>
<keyword evidence="13" id="KW-0496">Mitochondrion</keyword>
<comment type="similarity">
    <text evidence="2">Belongs to the ABC transporter superfamily. ABCB family. Multidrug resistance exporter (TC 3.A.1.201) subfamily.</text>
</comment>
<keyword evidence="11 18" id="KW-1133">Transmembrane helix</keyword>
<keyword evidence="5 18" id="KW-0812">Transmembrane</keyword>
<keyword evidence="14 18" id="KW-0472">Membrane</keyword>
<keyword evidence="6" id="KW-0547">Nucleotide-binding</keyword>
<dbReference type="GO" id="GO:0090374">
    <property type="term" value="P:oligopeptide export from mitochondrion"/>
    <property type="evidence" value="ECO:0007669"/>
    <property type="project" value="TreeGrafter"/>
</dbReference>
<keyword evidence="7" id="KW-0999">Mitochondrion inner membrane</keyword>
<evidence type="ECO:0000256" key="6">
    <source>
        <dbReference type="ARBA" id="ARBA00022741"/>
    </source>
</evidence>
<dbReference type="InterPro" id="IPR039421">
    <property type="entry name" value="Type_1_exporter"/>
</dbReference>
<dbReference type="CDD" id="cd18574">
    <property type="entry name" value="ABC_6TM_ABCB8_like"/>
    <property type="match status" value="1"/>
</dbReference>
<keyword evidence="12" id="KW-0406">Ion transport</keyword>
<evidence type="ECO:0000256" key="16">
    <source>
        <dbReference type="ARBA" id="ARBA00041416"/>
    </source>
</evidence>
<accession>A0A6F9D608</accession>
<feature type="transmembrane region" description="Helical" evidence="18">
    <location>
        <begin position="276"/>
        <end position="298"/>
    </location>
</feature>
<gene>
    <name evidence="21" type="primary">Abcb8</name>
</gene>
<protein>
    <recommendedName>
        <fullName evidence="15">Mitochondrial potassium channel ATP-binding subunit</fullName>
    </recommendedName>
    <alternativeName>
        <fullName evidence="17">ATP-binding cassette sub-family B member 8, mitochondrial</fullName>
    </alternativeName>
    <alternativeName>
        <fullName evidence="16">Mitochondrial sulfonylurea-receptor</fullName>
    </alternativeName>
</protein>
<dbReference type="InterPro" id="IPR036640">
    <property type="entry name" value="ABC1_TM_sf"/>
</dbReference>
<keyword evidence="9" id="KW-0809">Transit peptide</keyword>
<dbReference type="SMART" id="SM00382">
    <property type="entry name" value="AAA"/>
    <property type="match status" value="1"/>
</dbReference>
<sequence>MALQANFCLLLKSRELQRTFTCGNISSHINLFRQSIKFLPRRPVRQCLKYLKNSKLLTRKSLLKVLRRNFVGGFSVSSLALALSANKGTHVYCLQEETEIFSESVEETKFPWSEFFWNYLVPELLPLTLAVVAALLGAMMNMRIPVTLGDLVNILNENIQGGVGNFQAYMEALKVPVRNLIMLYLSQGVTTFAYISLLSHVGENVACKLRQNLFSSFLHQDVSFYDEHKTGELIDRLTSDVQDFKSSFKLCISQGIRCVAQTSGCIFSLYATSPTLTIVLGVSIPFLVACGAAFGASLRVLSVLSQKHTADATAKANEVISNFRTVRAFANEPLEEDHYNKLAQKSCQVSQYLGLGIGVFQAATNIALNGMVLGVIFAGGFLVATNELNPGQLMSFLVSSQMIQRSLASLSVLSGSAVRGVSAGSRVFEYISSKPEISIKGGRKIPYHCLFGHLKFQDVCFQYPQRPEQDVLQGVNLDIKPCQKVALCGLSGAGKSTLASIAERFYEPTSGQVTLDGIDIRELDPSWLRGKVIGYINQEPVLFSGTIEENILYGKPEATLTEVKEAAKLANADSFIEKFPDGYNTVVGERGTALSGGQKQRIAIARALLKNPSILILDEATSALDAESERLVQNALDHVMTNRTVLIIAHRLSTIRNADVIAVMKHGSVVEVGNHEELKKKQGFYADLIRLQDSDVLGKKLPFQTRIKNNFKSKFS</sequence>
<keyword evidence="8 21" id="KW-0067">ATP-binding</keyword>
<evidence type="ECO:0000256" key="15">
    <source>
        <dbReference type="ARBA" id="ARBA00040439"/>
    </source>
</evidence>
<evidence type="ECO:0000256" key="17">
    <source>
        <dbReference type="ARBA" id="ARBA00042968"/>
    </source>
</evidence>